<evidence type="ECO:0000256" key="1">
    <source>
        <dbReference type="ARBA" id="ARBA00004651"/>
    </source>
</evidence>
<comment type="caution">
    <text evidence="9">The sequence shown here is derived from an EMBL/GenBank/DDBJ whole genome shotgun (WGS) entry which is preliminary data.</text>
</comment>
<name>A0A433NCJ1_CHLFR</name>
<dbReference type="EMBL" id="RSCJ01000012">
    <property type="protein sequence ID" value="RUR79683.1"/>
    <property type="molecule type" value="Genomic_DNA"/>
</dbReference>
<comment type="subcellular location">
    <subcellularLocation>
        <location evidence="1">Cell membrane</location>
        <topology evidence="1">Multi-pass membrane protein</topology>
    </subcellularLocation>
</comment>
<feature type="transmembrane region" description="Helical" evidence="7">
    <location>
        <begin position="311"/>
        <end position="334"/>
    </location>
</feature>
<keyword evidence="5 7" id="KW-1133">Transmembrane helix</keyword>
<evidence type="ECO:0000256" key="3">
    <source>
        <dbReference type="ARBA" id="ARBA00022475"/>
    </source>
</evidence>
<dbReference type="GO" id="GO:0016413">
    <property type="term" value="F:O-acetyltransferase activity"/>
    <property type="evidence" value="ECO:0007669"/>
    <property type="project" value="TreeGrafter"/>
</dbReference>
<dbReference type="Pfam" id="PF01757">
    <property type="entry name" value="Acyl_transf_3"/>
    <property type="match status" value="1"/>
</dbReference>
<dbReference type="GO" id="GO:0009246">
    <property type="term" value="P:enterobacterial common antigen biosynthetic process"/>
    <property type="evidence" value="ECO:0007669"/>
    <property type="project" value="TreeGrafter"/>
</dbReference>
<reference evidence="9 10" key="1">
    <citation type="journal article" date="2019" name="Genome Biol. Evol.">
        <title>Day and night: Metabolic profiles and evolutionary relationships of six axenic non-marine cyanobacteria.</title>
        <authorList>
            <person name="Will S.E."/>
            <person name="Henke P."/>
            <person name="Boedeker C."/>
            <person name="Huang S."/>
            <person name="Brinkmann H."/>
            <person name="Rohde M."/>
            <person name="Jarek M."/>
            <person name="Friedl T."/>
            <person name="Seufert S."/>
            <person name="Schumacher M."/>
            <person name="Overmann J."/>
            <person name="Neumann-Schaal M."/>
            <person name="Petersen J."/>
        </authorList>
    </citation>
    <scope>NUCLEOTIDE SEQUENCE [LARGE SCALE GENOMIC DNA]</scope>
    <source>
        <strain evidence="9 10">PCC 6912</strain>
    </source>
</reference>
<keyword evidence="6 7" id="KW-0472">Membrane</keyword>
<keyword evidence="4 7" id="KW-0812">Transmembrane</keyword>
<evidence type="ECO:0000256" key="6">
    <source>
        <dbReference type="ARBA" id="ARBA00023136"/>
    </source>
</evidence>
<evidence type="ECO:0000256" key="4">
    <source>
        <dbReference type="ARBA" id="ARBA00022692"/>
    </source>
</evidence>
<dbReference type="InterPro" id="IPR002656">
    <property type="entry name" value="Acyl_transf_3_dom"/>
</dbReference>
<evidence type="ECO:0000256" key="5">
    <source>
        <dbReference type="ARBA" id="ARBA00022989"/>
    </source>
</evidence>
<feature type="transmembrane region" description="Helical" evidence="7">
    <location>
        <begin position="210"/>
        <end position="234"/>
    </location>
</feature>
<dbReference type="Proteomes" id="UP000268857">
    <property type="component" value="Unassembled WGS sequence"/>
</dbReference>
<feature type="transmembrane region" description="Helical" evidence="7">
    <location>
        <begin position="50"/>
        <end position="72"/>
    </location>
</feature>
<feature type="transmembrane region" description="Helical" evidence="7">
    <location>
        <begin position="279"/>
        <end position="299"/>
    </location>
</feature>
<dbReference type="PANTHER" id="PTHR40074">
    <property type="entry name" value="O-ACETYLTRANSFERASE WECH"/>
    <property type="match status" value="1"/>
</dbReference>
<feature type="transmembrane region" description="Helical" evidence="7">
    <location>
        <begin position="124"/>
        <end position="148"/>
    </location>
</feature>
<protein>
    <recommendedName>
        <fullName evidence="8">Acyltransferase 3 domain-containing protein</fullName>
    </recommendedName>
</protein>
<feature type="transmembrane region" description="Helical" evidence="7">
    <location>
        <begin position="84"/>
        <end position="104"/>
    </location>
</feature>
<evidence type="ECO:0000256" key="2">
    <source>
        <dbReference type="ARBA" id="ARBA00007400"/>
    </source>
</evidence>
<dbReference type="GO" id="GO:0005886">
    <property type="term" value="C:plasma membrane"/>
    <property type="evidence" value="ECO:0007669"/>
    <property type="project" value="UniProtKB-SubCell"/>
</dbReference>
<comment type="similarity">
    <text evidence="2">Belongs to the acyltransferase 3 family.</text>
</comment>
<dbReference type="AlphaFoldDB" id="A0A433NCJ1"/>
<feature type="transmembrane region" description="Helical" evidence="7">
    <location>
        <begin position="255"/>
        <end position="273"/>
    </location>
</feature>
<evidence type="ECO:0000313" key="10">
    <source>
        <dbReference type="Proteomes" id="UP000268857"/>
    </source>
</evidence>
<feature type="transmembrane region" description="Helical" evidence="7">
    <location>
        <begin position="346"/>
        <end position="368"/>
    </location>
</feature>
<feature type="transmembrane region" description="Helical" evidence="7">
    <location>
        <begin position="160"/>
        <end position="177"/>
    </location>
</feature>
<dbReference type="PANTHER" id="PTHR40074:SF2">
    <property type="entry name" value="O-ACETYLTRANSFERASE WECH"/>
    <property type="match status" value="1"/>
</dbReference>
<keyword evidence="3" id="KW-1003">Cell membrane</keyword>
<evidence type="ECO:0000313" key="9">
    <source>
        <dbReference type="EMBL" id="RUR79683.1"/>
    </source>
</evidence>
<feature type="domain" description="Acyltransferase 3" evidence="8">
    <location>
        <begin position="16"/>
        <end position="365"/>
    </location>
</feature>
<proteinExistence type="inferred from homology"/>
<keyword evidence="10" id="KW-1185">Reference proteome</keyword>
<evidence type="ECO:0000256" key="7">
    <source>
        <dbReference type="SAM" id="Phobius"/>
    </source>
</evidence>
<evidence type="ECO:0000259" key="8">
    <source>
        <dbReference type="Pfam" id="PF01757"/>
    </source>
</evidence>
<accession>A0A433NCJ1</accession>
<gene>
    <name evidence="9" type="ORF">PCC6912_32190</name>
</gene>
<sequence>MVMNLQNYSSQNKRLLGIDLFKGIAAYGVVLIHGLGELPRDENALLISKFFVAFCVPYFLATSFYFSSYLLLFKTNISYLKTRVKRILVPYLAWSLIYLLARLAGFLIGNKESFYRLISDPVNMIFFGASAVHLYFLPLLFCGTVVAIPIIRISRKIQNNLLILFFVLSIAIYYLVAASGNDFLLGEGIAFKQIIDISFLQISNYWMYQFIRIIFVILAWIIRCMPYIIFGIIIHKTEIQKLFYTLSLKIKKRTITKSLIIFLIPLLIFALFISKISFLGLFIPYLTLIYSILISNLISKYVTMTWLTMKLGYLSFGIYLYHALITAGFMPILIKLYPKIINLQLSPLILIISSLVIFFVSLAITYIISLNKTAARILLAI</sequence>
<organism evidence="9 10">
    <name type="scientific">Chlorogloeopsis fritschii PCC 6912</name>
    <dbReference type="NCBI Taxonomy" id="211165"/>
    <lineage>
        <taxon>Bacteria</taxon>
        <taxon>Bacillati</taxon>
        <taxon>Cyanobacteriota</taxon>
        <taxon>Cyanophyceae</taxon>
        <taxon>Nostocales</taxon>
        <taxon>Chlorogloeopsidaceae</taxon>
        <taxon>Chlorogloeopsis</taxon>
    </lineage>
</organism>
<feature type="transmembrane region" description="Helical" evidence="7">
    <location>
        <begin position="20"/>
        <end position="38"/>
    </location>
</feature>